<dbReference type="Gene3D" id="3.40.50.720">
    <property type="entry name" value="NAD(P)-binding Rossmann-like Domain"/>
    <property type="match status" value="1"/>
</dbReference>
<evidence type="ECO:0000256" key="2">
    <source>
        <dbReference type="ARBA" id="ARBA00022723"/>
    </source>
</evidence>
<dbReference type="SUPFAM" id="SSF50129">
    <property type="entry name" value="GroES-like"/>
    <property type="match status" value="1"/>
</dbReference>
<evidence type="ECO:0000256" key="5">
    <source>
        <dbReference type="RuleBase" id="RU361277"/>
    </source>
</evidence>
<comment type="cofactor">
    <cofactor evidence="1 5">
        <name>Zn(2+)</name>
        <dbReference type="ChEBI" id="CHEBI:29105"/>
    </cofactor>
</comment>
<reference evidence="7 8" key="1">
    <citation type="submission" date="2018-12" db="EMBL/GenBank/DDBJ databases">
        <authorList>
            <person name="Feng G."/>
            <person name="Zhu H."/>
        </authorList>
    </citation>
    <scope>NUCLEOTIDE SEQUENCE [LARGE SCALE GENOMIC DNA]</scope>
    <source>
        <strain evidence="7 8">LMG 26000</strain>
    </source>
</reference>
<dbReference type="SMART" id="SM00829">
    <property type="entry name" value="PKS_ER"/>
    <property type="match status" value="1"/>
</dbReference>
<sequence>MTAAKGYAAQTVNAPLAPFDFERRDVGPHDVRIEILFCGVCHSDVHQVRDEWGGSIFPMVPGHEIVGRVTEVGAHVKGFKAGDLAGVGCMVDSCQHCAECNEGLEQYCDNGFVGTYNAKDKDGSVTYGGYSNSIVVTEKFVLHVSEKLDLARVAPLLCAGITTWSPLRQWNAKKGDRVAVMGLGGLGHMAVKFAAAMGCEVTVLSTSPSKEEDAKALGAHKFVVTKDPEAMKGISNYFDLIINTVSAPMDLTPYVASLRLDGTMVLLGVPPEAPQLHAFNLIAKRRRIAGSLIGGIQETQEMLDFCAEHNVMSDVEIIRMDYINEAYERMMKSDVKYRFVLDLATI</sequence>
<dbReference type="SUPFAM" id="SSF51735">
    <property type="entry name" value="NAD(P)-binding Rossmann-fold domains"/>
    <property type="match status" value="1"/>
</dbReference>
<evidence type="ECO:0000313" key="8">
    <source>
        <dbReference type="Proteomes" id="UP000270291"/>
    </source>
</evidence>
<dbReference type="AlphaFoldDB" id="A0A428K1E5"/>
<dbReference type="InterPro" id="IPR036291">
    <property type="entry name" value="NAD(P)-bd_dom_sf"/>
</dbReference>
<keyword evidence="3 5" id="KW-0862">Zinc</keyword>
<keyword evidence="2 5" id="KW-0479">Metal-binding</keyword>
<dbReference type="GO" id="GO:0008270">
    <property type="term" value="F:zinc ion binding"/>
    <property type="evidence" value="ECO:0007669"/>
    <property type="project" value="InterPro"/>
</dbReference>
<evidence type="ECO:0000256" key="4">
    <source>
        <dbReference type="ARBA" id="ARBA00023002"/>
    </source>
</evidence>
<name>A0A428K1E5_9BACT</name>
<dbReference type="Pfam" id="PF08240">
    <property type="entry name" value="ADH_N"/>
    <property type="match status" value="1"/>
</dbReference>
<dbReference type="PANTHER" id="PTHR42683">
    <property type="entry name" value="ALDEHYDE REDUCTASE"/>
    <property type="match status" value="1"/>
</dbReference>
<proteinExistence type="inferred from homology"/>
<dbReference type="RefSeq" id="WP_125440238.1">
    <property type="nucleotide sequence ID" value="NZ_RWIU01000008.1"/>
</dbReference>
<dbReference type="Proteomes" id="UP000270291">
    <property type="component" value="Unassembled WGS sequence"/>
</dbReference>
<dbReference type="FunFam" id="3.40.50.720:FF:000022">
    <property type="entry name" value="Cinnamyl alcohol dehydrogenase"/>
    <property type="match status" value="1"/>
</dbReference>
<comment type="caution">
    <text evidence="7">The sequence shown here is derived from an EMBL/GenBank/DDBJ whole genome shotgun (WGS) entry which is preliminary data.</text>
</comment>
<evidence type="ECO:0000313" key="7">
    <source>
        <dbReference type="EMBL" id="RSK40166.1"/>
    </source>
</evidence>
<comment type="similarity">
    <text evidence="5">Belongs to the zinc-containing alcohol dehydrogenase family.</text>
</comment>
<protein>
    <submittedName>
        <fullName evidence="7">NAD(P)-dependent alcohol dehydrogenase</fullName>
    </submittedName>
</protein>
<dbReference type="InterPro" id="IPR011032">
    <property type="entry name" value="GroES-like_sf"/>
</dbReference>
<dbReference type="Pfam" id="PF00107">
    <property type="entry name" value="ADH_zinc_N"/>
    <property type="match status" value="1"/>
</dbReference>
<dbReference type="OrthoDB" id="9806940at2"/>
<dbReference type="InterPro" id="IPR020843">
    <property type="entry name" value="ER"/>
</dbReference>
<dbReference type="Gene3D" id="3.90.180.10">
    <property type="entry name" value="Medium-chain alcohol dehydrogenases, catalytic domain"/>
    <property type="match status" value="1"/>
</dbReference>
<keyword evidence="8" id="KW-1185">Reference proteome</keyword>
<dbReference type="InterPro" id="IPR013149">
    <property type="entry name" value="ADH-like_C"/>
</dbReference>
<gene>
    <name evidence="7" type="ORF">EI293_19550</name>
</gene>
<accession>A0A428K1E5</accession>
<feature type="domain" description="Enoyl reductase (ER)" evidence="6">
    <location>
        <begin position="11"/>
        <end position="341"/>
    </location>
</feature>
<dbReference type="PROSITE" id="PS00059">
    <property type="entry name" value="ADH_ZINC"/>
    <property type="match status" value="1"/>
</dbReference>
<dbReference type="InterPro" id="IPR002328">
    <property type="entry name" value="ADH_Zn_CS"/>
</dbReference>
<organism evidence="7 8">
    <name type="scientific">Hymenobacter perfusus</name>
    <dbReference type="NCBI Taxonomy" id="1236770"/>
    <lineage>
        <taxon>Bacteria</taxon>
        <taxon>Pseudomonadati</taxon>
        <taxon>Bacteroidota</taxon>
        <taxon>Cytophagia</taxon>
        <taxon>Cytophagales</taxon>
        <taxon>Hymenobacteraceae</taxon>
        <taxon>Hymenobacter</taxon>
    </lineage>
</organism>
<evidence type="ECO:0000259" key="6">
    <source>
        <dbReference type="SMART" id="SM00829"/>
    </source>
</evidence>
<dbReference type="CDD" id="cd05283">
    <property type="entry name" value="CAD1"/>
    <property type="match status" value="1"/>
</dbReference>
<dbReference type="InterPro" id="IPR047109">
    <property type="entry name" value="CAD-like"/>
</dbReference>
<evidence type="ECO:0000256" key="1">
    <source>
        <dbReference type="ARBA" id="ARBA00001947"/>
    </source>
</evidence>
<evidence type="ECO:0000256" key="3">
    <source>
        <dbReference type="ARBA" id="ARBA00022833"/>
    </source>
</evidence>
<dbReference type="GO" id="GO:0008106">
    <property type="term" value="F:alcohol dehydrogenase (NADP+) activity"/>
    <property type="evidence" value="ECO:0007669"/>
    <property type="project" value="UniProtKB-ARBA"/>
</dbReference>
<dbReference type="EMBL" id="RWIU01000008">
    <property type="protein sequence ID" value="RSK40166.1"/>
    <property type="molecule type" value="Genomic_DNA"/>
</dbReference>
<keyword evidence="4" id="KW-0560">Oxidoreductase</keyword>
<dbReference type="InterPro" id="IPR013154">
    <property type="entry name" value="ADH-like_N"/>
</dbReference>